<protein>
    <recommendedName>
        <fullName evidence="12">Methylenetetrahydrofolate reductase</fullName>
        <ecNumber evidence="12">1.5.1.54</ecNumber>
    </recommendedName>
</protein>
<keyword evidence="5 12" id="KW-0285">Flavoprotein</keyword>
<comment type="similarity">
    <text evidence="3 12">Belongs to the methylenetetrahydrofolate reductase family.</text>
</comment>
<dbReference type="OrthoDB" id="9812555at2"/>
<dbReference type="GO" id="GO:0106312">
    <property type="term" value="F:methylenetetrahydrofolate reductase (NADH) activity"/>
    <property type="evidence" value="ECO:0007669"/>
    <property type="project" value="UniProtKB-EC"/>
</dbReference>
<evidence type="ECO:0000313" key="14">
    <source>
        <dbReference type="Proteomes" id="UP000237647"/>
    </source>
</evidence>
<dbReference type="CDD" id="cd00537">
    <property type="entry name" value="MTHFR"/>
    <property type="match status" value="1"/>
</dbReference>
<dbReference type="GO" id="GO:0071949">
    <property type="term" value="F:FAD binding"/>
    <property type="evidence" value="ECO:0007669"/>
    <property type="project" value="TreeGrafter"/>
</dbReference>
<organism evidence="13 14">
    <name type="scientific">Vreelandella songnenensis</name>
    <dbReference type="NCBI Taxonomy" id="1176243"/>
    <lineage>
        <taxon>Bacteria</taxon>
        <taxon>Pseudomonadati</taxon>
        <taxon>Pseudomonadota</taxon>
        <taxon>Gammaproteobacteria</taxon>
        <taxon>Oceanospirillales</taxon>
        <taxon>Halomonadaceae</taxon>
        <taxon>Vreelandella</taxon>
    </lineage>
</organism>
<dbReference type="EC" id="1.5.1.54" evidence="12"/>
<dbReference type="GO" id="GO:0009086">
    <property type="term" value="P:methionine biosynthetic process"/>
    <property type="evidence" value="ECO:0007669"/>
    <property type="project" value="UniProtKB-KW"/>
</dbReference>
<dbReference type="Gene3D" id="3.20.20.220">
    <property type="match status" value="1"/>
</dbReference>
<dbReference type="GO" id="GO:0035999">
    <property type="term" value="P:tetrahydrofolate interconversion"/>
    <property type="evidence" value="ECO:0007669"/>
    <property type="project" value="UniProtKB-UniPathway"/>
</dbReference>
<keyword evidence="6 12" id="KW-0274">FAD</keyword>
<evidence type="ECO:0000256" key="8">
    <source>
        <dbReference type="ARBA" id="ARBA00023027"/>
    </source>
</evidence>
<keyword evidence="8" id="KW-0520">NAD</keyword>
<dbReference type="InterPro" id="IPR029041">
    <property type="entry name" value="FAD-linked_oxidoreductase-like"/>
</dbReference>
<dbReference type="NCBIfam" id="TIGR00676">
    <property type="entry name" value="fadh2"/>
    <property type="match status" value="1"/>
</dbReference>
<keyword evidence="4" id="KW-0028">Amino-acid biosynthesis</keyword>
<evidence type="ECO:0000256" key="6">
    <source>
        <dbReference type="ARBA" id="ARBA00022827"/>
    </source>
</evidence>
<reference evidence="13 14" key="1">
    <citation type="submission" date="2018-03" db="EMBL/GenBank/DDBJ databases">
        <title>Genomic Encyclopedia of Type Strains, Phase III (KMG-III): the genomes of soil and plant-associated and newly described type strains.</title>
        <authorList>
            <person name="Whitman W."/>
        </authorList>
    </citation>
    <scope>NUCLEOTIDE SEQUENCE [LARGE SCALE GENOMIC DNA]</scope>
    <source>
        <strain evidence="13 14">CGMCC 1.12152</strain>
    </source>
</reference>
<dbReference type="PANTHER" id="PTHR45754:SF3">
    <property type="entry name" value="METHYLENETETRAHYDROFOLATE REDUCTASE (NADPH)"/>
    <property type="match status" value="1"/>
</dbReference>
<evidence type="ECO:0000256" key="7">
    <source>
        <dbReference type="ARBA" id="ARBA00023002"/>
    </source>
</evidence>
<dbReference type="GO" id="GO:0005829">
    <property type="term" value="C:cytosol"/>
    <property type="evidence" value="ECO:0007669"/>
    <property type="project" value="InterPro"/>
</dbReference>
<dbReference type="AlphaFoldDB" id="A0A2T0ULR4"/>
<dbReference type="SUPFAM" id="SSF51730">
    <property type="entry name" value="FAD-linked oxidoreductase"/>
    <property type="match status" value="1"/>
</dbReference>
<accession>A0A2T0ULR4</accession>
<keyword evidence="14" id="KW-1185">Reference proteome</keyword>
<dbReference type="RefSeq" id="WP_106376175.1">
    <property type="nucleotide sequence ID" value="NZ_PVTK01000016.1"/>
</dbReference>
<comment type="pathway">
    <text evidence="10">Amino-acid biosynthesis; L-methionine biosynthesis via de novo pathway.</text>
</comment>
<comment type="cofactor">
    <cofactor evidence="1 12">
        <name>FAD</name>
        <dbReference type="ChEBI" id="CHEBI:57692"/>
    </cofactor>
</comment>
<dbReference type="InterPro" id="IPR004620">
    <property type="entry name" value="MTHF_reductase_bac"/>
</dbReference>
<comment type="catalytic activity">
    <reaction evidence="11">
        <text>(6S)-5-methyl-5,6,7,8-tetrahydrofolate + NAD(+) = (6R)-5,10-methylene-5,6,7,8-tetrahydrofolate + NADH + H(+)</text>
        <dbReference type="Rhea" id="RHEA:19821"/>
        <dbReference type="ChEBI" id="CHEBI:15378"/>
        <dbReference type="ChEBI" id="CHEBI:15636"/>
        <dbReference type="ChEBI" id="CHEBI:18608"/>
        <dbReference type="ChEBI" id="CHEBI:57540"/>
        <dbReference type="ChEBI" id="CHEBI:57945"/>
        <dbReference type="EC" id="1.5.1.54"/>
    </reaction>
    <physiologicalReaction direction="right-to-left" evidence="11">
        <dbReference type="Rhea" id="RHEA:19823"/>
    </physiologicalReaction>
</comment>
<evidence type="ECO:0000256" key="11">
    <source>
        <dbReference type="ARBA" id="ARBA00048628"/>
    </source>
</evidence>
<evidence type="ECO:0000256" key="5">
    <source>
        <dbReference type="ARBA" id="ARBA00022630"/>
    </source>
</evidence>
<dbReference type="UniPathway" id="UPA00193"/>
<comment type="caution">
    <text evidence="13">The sequence shown here is derived from an EMBL/GenBank/DDBJ whole genome shotgun (WGS) entry which is preliminary data.</text>
</comment>
<evidence type="ECO:0000256" key="2">
    <source>
        <dbReference type="ARBA" id="ARBA00004777"/>
    </source>
</evidence>
<dbReference type="InterPro" id="IPR003171">
    <property type="entry name" value="Mehydrof_redctse-like"/>
</dbReference>
<evidence type="ECO:0000256" key="9">
    <source>
        <dbReference type="ARBA" id="ARBA00023167"/>
    </source>
</evidence>
<keyword evidence="9" id="KW-0486">Methionine biosynthesis</keyword>
<dbReference type="EMBL" id="PVTK01000016">
    <property type="protein sequence ID" value="PRY58834.1"/>
    <property type="molecule type" value="Genomic_DNA"/>
</dbReference>
<evidence type="ECO:0000313" key="13">
    <source>
        <dbReference type="EMBL" id="PRY58834.1"/>
    </source>
</evidence>
<proteinExistence type="inferred from homology"/>
<comment type="pathway">
    <text evidence="2 12">One-carbon metabolism; tetrahydrofolate interconversion.</text>
</comment>
<keyword evidence="7 12" id="KW-0560">Oxidoreductase</keyword>
<evidence type="ECO:0000256" key="4">
    <source>
        <dbReference type="ARBA" id="ARBA00022605"/>
    </source>
</evidence>
<name>A0A2T0ULR4_9GAMM</name>
<sequence>MSSQQHPLGISFEFFPPNTDAGRDKLMLVRDELAARNPRFFSVTYGAGGSTQARTRDTVRTVSQSGVQTAPHLSCIGSEKAQLRDLLAQYREEGVKSLVALRGDMPSGMASIGELRYANELVEFVRHETGDHFDIAVAAYPESHPQAPNLDKDIENFARKMKAGANMAITQYFFTAEAYFNFVDKARALGVDQPIIPGIMPITNYTKLSRFSDACGAEIPRWMRKQLEGYGDDSDAIAKFGTEVVSHLCQRLLDGGAPGLHFYTLNQSAPVLKVVDNLVG</sequence>
<dbReference type="Proteomes" id="UP000237647">
    <property type="component" value="Unassembled WGS sequence"/>
</dbReference>
<evidence type="ECO:0000256" key="3">
    <source>
        <dbReference type="ARBA" id="ARBA00006743"/>
    </source>
</evidence>
<evidence type="ECO:0000256" key="12">
    <source>
        <dbReference type="RuleBase" id="RU003862"/>
    </source>
</evidence>
<dbReference type="PANTHER" id="PTHR45754">
    <property type="entry name" value="METHYLENETETRAHYDROFOLATE REDUCTASE"/>
    <property type="match status" value="1"/>
</dbReference>
<gene>
    <name evidence="13" type="ORF">B0H98_11617</name>
</gene>
<dbReference type="Pfam" id="PF02219">
    <property type="entry name" value="MTHFR"/>
    <property type="match status" value="1"/>
</dbReference>
<evidence type="ECO:0000256" key="1">
    <source>
        <dbReference type="ARBA" id="ARBA00001974"/>
    </source>
</evidence>
<evidence type="ECO:0000256" key="10">
    <source>
        <dbReference type="ARBA" id="ARBA00034478"/>
    </source>
</evidence>